<dbReference type="Proteomes" id="UP000176244">
    <property type="component" value="Unassembled WGS sequence"/>
</dbReference>
<evidence type="ECO:0000256" key="5">
    <source>
        <dbReference type="ARBA" id="ARBA00022989"/>
    </source>
</evidence>
<name>A0A1F2PIG4_9FIRM</name>
<feature type="transmembrane region" description="Helical" evidence="7">
    <location>
        <begin position="6"/>
        <end position="25"/>
    </location>
</feature>
<dbReference type="PANTHER" id="PTHR43663">
    <property type="entry name" value="CHROMATE TRANSPORT PROTEIN-RELATED"/>
    <property type="match status" value="1"/>
</dbReference>
<keyword evidence="4 7" id="KW-0812">Transmembrane</keyword>
<comment type="subcellular location">
    <subcellularLocation>
        <location evidence="1">Cell membrane</location>
        <topology evidence="1">Multi-pass membrane protein</topology>
    </subcellularLocation>
</comment>
<dbReference type="RefSeq" id="WP_070370997.1">
    <property type="nucleotide sequence ID" value="NZ_CABIIK010000037.1"/>
</dbReference>
<evidence type="ECO:0000313" key="9">
    <source>
        <dbReference type="EMBL" id="UYO62408.1"/>
    </source>
</evidence>
<keyword evidence="3" id="KW-1003">Cell membrane</keyword>
<dbReference type="EMBL" id="LKEU01000027">
    <property type="protein sequence ID" value="OFV71118.1"/>
    <property type="molecule type" value="Genomic_DNA"/>
</dbReference>
<dbReference type="GO" id="GO:0005886">
    <property type="term" value="C:plasma membrane"/>
    <property type="evidence" value="ECO:0007669"/>
    <property type="project" value="UniProtKB-SubCell"/>
</dbReference>
<feature type="transmembrane region" description="Helical" evidence="7">
    <location>
        <begin position="146"/>
        <end position="166"/>
    </location>
</feature>
<dbReference type="OrthoDB" id="9788907at2"/>
<evidence type="ECO:0000256" key="2">
    <source>
        <dbReference type="ARBA" id="ARBA00005262"/>
    </source>
</evidence>
<organism evidence="8 10">
    <name type="scientific">Acetobacterium wieringae</name>
    <dbReference type="NCBI Taxonomy" id="52694"/>
    <lineage>
        <taxon>Bacteria</taxon>
        <taxon>Bacillati</taxon>
        <taxon>Bacillota</taxon>
        <taxon>Clostridia</taxon>
        <taxon>Eubacteriales</taxon>
        <taxon>Eubacteriaceae</taxon>
        <taxon>Acetobacterium</taxon>
    </lineage>
</organism>
<evidence type="ECO:0000256" key="6">
    <source>
        <dbReference type="ARBA" id="ARBA00023136"/>
    </source>
</evidence>
<reference evidence="8 10" key="1">
    <citation type="submission" date="2015-09" db="EMBL/GenBank/DDBJ databases">
        <title>Genome sequence of Acetobacterium wieringae DSM 1911.</title>
        <authorList>
            <person name="Poehlein A."/>
            <person name="Bengelsdorf F.R."/>
            <person name="Schiel-Bengelsdorf B."/>
            <person name="Duerre P."/>
            <person name="Daniel R."/>
        </authorList>
    </citation>
    <scope>NUCLEOTIDE SEQUENCE [LARGE SCALE GENOMIC DNA]</scope>
    <source>
        <strain evidence="8 10">DSM 1911</strain>
    </source>
</reference>
<evidence type="ECO:0000313" key="11">
    <source>
        <dbReference type="Proteomes" id="UP001163550"/>
    </source>
</evidence>
<evidence type="ECO:0000256" key="3">
    <source>
        <dbReference type="ARBA" id="ARBA00022475"/>
    </source>
</evidence>
<feature type="transmembrane region" description="Helical" evidence="7">
    <location>
        <begin position="173"/>
        <end position="193"/>
    </location>
</feature>
<evidence type="ECO:0000256" key="1">
    <source>
        <dbReference type="ARBA" id="ARBA00004651"/>
    </source>
</evidence>
<dbReference type="STRING" id="52694.ACWI_17040"/>
<protein>
    <submittedName>
        <fullName evidence="8">Chromate transport protein</fullName>
    </submittedName>
    <submittedName>
        <fullName evidence="9">Chromate transporter</fullName>
    </submittedName>
</protein>
<gene>
    <name evidence="8" type="primary">chrA_2</name>
    <name evidence="8" type="ORF">ACWI_17040</name>
    <name evidence="9" type="ORF">LNN31_16710</name>
</gene>
<comment type="similarity">
    <text evidence="2">Belongs to the chromate ion transporter (CHR) (TC 2.A.51) family.</text>
</comment>
<dbReference type="EMBL" id="CP087994">
    <property type="protein sequence ID" value="UYO62408.1"/>
    <property type="molecule type" value="Genomic_DNA"/>
</dbReference>
<evidence type="ECO:0000313" key="10">
    <source>
        <dbReference type="Proteomes" id="UP000176244"/>
    </source>
</evidence>
<dbReference type="InterPro" id="IPR003370">
    <property type="entry name" value="Chromate_transpt"/>
</dbReference>
<keyword evidence="5 7" id="KW-1133">Transmembrane helix</keyword>
<dbReference type="Proteomes" id="UP001163550">
    <property type="component" value="Chromosome"/>
</dbReference>
<evidence type="ECO:0000256" key="7">
    <source>
        <dbReference type="SAM" id="Phobius"/>
    </source>
</evidence>
<proteinExistence type="inferred from homology"/>
<feature type="transmembrane region" description="Helical" evidence="7">
    <location>
        <begin position="70"/>
        <end position="94"/>
    </location>
</feature>
<dbReference type="Pfam" id="PF02417">
    <property type="entry name" value="Chromate_transp"/>
    <property type="match status" value="1"/>
</dbReference>
<dbReference type="GO" id="GO:0015109">
    <property type="term" value="F:chromate transmembrane transporter activity"/>
    <property type="evidence" value="ECO:0007669"/>
    <property type="project" value="InterPro"/>
</dbReference>
<dbReference type="AlphaFoldDB" id="A0A1F2PIG4"/>
<evidence type="ECO:0000256" key="4">
    <source>
        <dbReference type="ARBA" id="ARBA00022692"/>
    </source>
</evidence>
<feature type="transmembrane region" description="Helical" evidence="7">
    <location>
        <begin position="115"/>
        <end position="134"/>
    </location>
</feature>
<sequence length="194" mass="21271">MMYLDLFITFFKIGLFTIGGGYAMIPLIQQEVVAHGWLTLLELTDFIAVAESTPGPFAVNIATFVGMEMGGLPGALTTTTAVVLPSFIIILLIAKAFTNFQQNKWVQGALYGMRPVVIGLIASAVLLLMSSGFIGHEAKIHSVSDFFASLQYLEIIIFSIGVFVYFRYKLHPIKLILISAALGMLFFGVVPMFY</sequence>
<keyword evidence="6 7" id="KW-0472">Membrane</keyword>
<dbReference type="PANTHER" id="PTHR43663:SF1">
    <property type="entry name" value="CHROMATE TRANSPORTER"/>
    <property type="match status" value="1"/>
</dbReference>
<dbReference type="InterPro" id="IPR052518">
    <property type="entry name" value="CHR_Transporter"/>
</dbReference>
<reference evidence="9" key="2">
    <citation type="submission" date="2021-11" db="EMBL/GenBank/DDBJ databases">
        <title>Isoprene-degrading acetogen.</title>
        <authorList>
            <person name="Yang Y."/>
            <person name="Jin H."/>
            <person name="Yan J."/>
        </authorList>
    </citation>
    <scope>NUCLEOTIDE SEQUENCE</scope>
    <source>
        <strain evidence="9">Berkeley</strain>
    </source>
</reference>
<evidence type="ECO:0000313" key="8">
    <source>
        <dbReference type="EMBL" id="OFV71118.1"/>
    </source>
</evidence>
<accession>A0A1F2PIG4</accession>
<keyword evidence="11" id="KW-1185">Reference proteome</keyword>